<dbReference type="AlphaFoldDB" id="G2KRU5"/>
<keyword evidence="2" id="KW-1185">Reference proteome</keyword>
<evidence type="ECO:0000313" key="2">
    <source>
        <dbReference type="Proteomes" id="UP000009286"/>
    </source>
</evidence>
<proteinExistence type="predicted"/>
<sequence>MLRDIVNATIGFPGLAEKFGRTDKGKGLMQMLTEKSNPTSENLFRIIAEIMEHEGLSFSGADIKDAA</sequence>
<reference evidence="1 2" key="1">
    <citation type="journal article" date="2011" name="BMC Genomics">
        <title>Genomic insights into an obligate epibiotic bacterial predator: Micavibrio aeruginosavorus ARL-13.</title>
        <authorList>
            <person name="Wang Z."/>
            <person name="Kadouri D."/>
            <person name="Wu M."/>
        </authorList>
    </citation>
    <scope>NUCLEOTIDE SEQUENCE [LARGE SCALE GENOMIC DNA]</scope>
    <source>
        <strain evidence="1 2">ARL-13</strain>
    </source>
</reference>
<protein>
    <submittedName>
        <fullName evidence="1">Uncharacterized protein</fullName>
    </submittedName>
</protein>
<name>G2KRU5_MICAA</name>
<dbReference type="STRING" id="856793.MICA_1741"/>
<dbReference type="EMBL" id="CP002382">
    <property type="protein sequence ID" value="AEP10053.1"/>
    <property type="molecule type" value="Genomic_DNA"/>
</dbReference>
<gene>
    <name evidence="1" type="ordered locus">MICA_1741</name>
</gene>
<dbReference type="KEGG" id="mai:MICA_1741"/>
<dbReference type="HOGENOM" id="CLU_2807591_0_0_5"/>
<evidence type="ECO:0000313" key="1">
    <source>
        <dbReference type="EMBL" id="AEP10053.1"/>
    </source>
</evidence>
<organism evidence="1 2">
    <name type="scientific">Micavibrio aeruginosavorus (strain ARL-13)</name>
    <dbReference type="NCBI Taxonomy" id="856793"/>
    <lineage>
        <taxon>Bacteria</taxon>
        <taxon>Pseudomonadati</taxon>
        <taxon>Bdellovibrionota</taxon>
        <taxon>Bdellovibrionia</taxon>
        <taxon>Bdellovibrionales</taxon>
        <taxon>Pseudobdellovibrionaceae</taxon>
        <taxon>Micavibrio</taxon>
    </lineage>
</organism>
<dbReference type="Proteomes" id="UP000009286">
    <property type="component" value="Chromosome"/>
</dbReference>
<accession>G2KRU5</accession>